<keyword evidence="1" id="KW-1003">Cell membrane</keyword>
<keyword evidence="4" id="KW-1185">Reference proteome</keyword>
<protein>
    <recommendedName>
        <fullName evidence="5">Small basic protein</fullName>
    </recommendedName>
</protein>
<dbReference type="PIRSF" id="PIRSF018579">
    <property type="entry name" value="Sbp"/>
    <property type="match status" value="1"/>
</dbReference>
<keyword evidence="1 2" id="KW-0472">Membrane</keyword>
<reference evidence="3 4" key="1">
    <citation type="submission" date="2011-01" db="EMBL/GenBank/DDBJ databases">
        <title>Whole genome sequence of Amphibacillus xylinus NBRC 15112.</title>
        <authorList>
            <person name="Nakazawa H."/>
            <person name="Katano Y."/>
            <person name="Nakamura S."/>
            <person name="Sasagawa M."/>
            <person name="Fukada J."/>
            <person name="Arai T."/>
            <person name="Sasakura N."/>
            <person name="Mochizuki D."/>
            <person name="Hosoyama A."/>
            <person name="Harada K."/>
            <person name="Horikawa H."/>
            <person name="Kato Y."/>
            <person name="Harada T."/>
            <person name="Sasaki K."/>
            <person name="Sekiguchi M."/>
            <person name="Hodoyama M."/>
            <person name="Nishiko R."/>
            <person name="Narita H."/>
            <person name="Hanamaki A."/>
            <person name="Hata C."/>
            <person name="Konno Y."/>
            <person name="Niimura Y."/>
            <person name="Yamazaki S."/>
            <person name="Fujita N."/>
        </authorList>
    </citation>
    <scope>NUCLEOTIDE SEQUENCE [LARGE SCALE GENOMIC DNA]</scope>
    <source>
        <strain evidence="4">ATCC 51415 / DSM 6626 / JCM 7361 / LMG 17667 / NBRC 15112 / Ep01</strain>
    </source>
</reference>
<dbReference type="EMBL" id="AP012050">
    <property type="protein sequence ID" value="BAM47713.1"/>
    <property type="molecule type" value="Genomic_DNA"/>
</dbReference>
<dbReference type="RefSeq" id="WP_015010311.1">
    <property type="nucleotide sequence ID" value="NC_018704.1"/>
</dbReference>
<dbReference type="eggNOG" id="COG3856">
    <property type="taxonomic scope" value="Bacteria"/>
</dbReference>
<feature type="transmembrane region" description="Helical" evidence="2">
    <location>
        <begin position="57"/>
        <end position="77"/>
    </location>
</feature>
<evidence type="ECO:0000313" key="3">
    <source>
        <dbReference type="EMBL" id="BAM47713.1"/>
    </source>
</evidence>
<proteinExistence type="inferred from homology"/>
<evidence type="ECO:0000256" key="1">
    <source>
        <dbReference type="PIRNR" id="PIRNR018579"/>
    </source>
</evidence>
<name>K0J7P2_AMPXN</name>
<dbReference type="GO" id="GO:0005886">
    <property type="term" value="C:plasma membrane"/>
    <property type="evidence" value="ECO:0007669"/>
    <property type="project" value="UniProtKB-SubCell"/>
</dbReference>
<dbReference type="Proteomes" id="UP000006294">
    <property type="component" value="Chromosome"/>
</dbReference>
<accession>K0J7P2</accession>
<organism evidence="3 4">
    <name type="scientific">Amphibacillus xylanus (strain ATCC 51415 / DSM 6626 / JCM 7361 / LMG 17667 / NBRC 15112 / Ep01)</name>
    <dbReference type="NCBI Taxonomy" id="698758"/>
    <lineage>
        <taxon>Bacteria</taxon>
        <taxon>Bacillati</taxon>
        <taxon>Bacillota</taxon>
        <taxon>Bacilli</taxon>
        <taxon>Bacillales</taxon>
        <taxon>Bacillaceae</taxon>
        <taxon>Amphibacillus</taxon>
    </lineage>
</organism>
<dbReference type="KEGG" id="axl:AXY_15810"/>
<sequence length="113" mass="12806">MWVPLLFLLVGVGLGLLTDFSIPQLYSNYLSIAILAAMDTLFGGIRAHYEKKFDQRVFLSGFFFNISLAVVLTFIGQQLGVDLYLAAIFAFGLRLFKNISIIRRHVFKIQSKK</sequence>
<dbReference type="Pfam" id="PF06947">
    <property type="entry name" value="DUF1290"/>
    <property type="match status" value="1"/>
</dbReference>
<keyword evidence="2" id="KW-1133">Transmembrane helix</keyword>
<dbReference type="OrthoDB" id="9812056at2"/>
<dbReference type="PATRIC" id="fig|698758.3.peg.1578"/>
<evidence type="ECO:0000256" key="2">
    <source>
        <dbReference type="SAM" id="Phobius"/>
    </source>
</evidence>
<evidence type="ECO:0008006" key="5">
    <source>
        <dbReference type="Google" id="ProtNLM"/>
    </source>
</evidence>
<dbReference type="InterPro" id="IPR009709">
    <property type="entry name" value="DUF1290"/>
</dbReference>
<dbReference type="STRING" id="698758.AXY_15810"/>
<comment type="subcellular location">
    <subcellularLocation>
        <location evidence="1">Cell membrane</location>
        <topology evidence="1">Multi-pass membrane protein</topology>
    </subcellularLocation>
</comment>
<evidence type="ECO:0000313" key="4">
    <source>
        <dbReference type="Proteomes" id="UP000006294"/>
    </source>
</evidence>
<keyword evidence="1 2" id="KW-0812">Transmembrane</keyword>
<feature type="transmembrane region" description="Helical" evidence="2">
    <location>
        <begin position="83"/>
        <end position="102"/>
    </location>
</feature>
<feature type="transmembrane region" description="Helical" evidence="2">
    <location>
        <begin position="25"/>
        <end position="45"/>
    </location>
</feature>
<comment type="similarity">
    <text evidence="1">Belongs to the sbp family.</text>
</comment>
<dbReference type="HOGENOM" id="CLU_135532_1_0_9"/>
<dbReference type="AlphaFoldDB" id="K0J7P2"/>
<gene>
    <name evidence="3" type="ordered locus">AXY_15810</name>
</gene>